<gene>
    <name evidence="1" type="ORF">DVS28_a3371</name>
</gene>
<proteinExistence type="predicted"/>
<dbReference type="Proteomes" id="UP000264006">
    <property type="component" value="Chromosome"/>
</dbReference>
<evidence type="ECO:0000313" key="1">
    <source>
        <dbReference type="EMBL" id="AXV08046.1"/>
    </source>
</evidence>
<dbReference type="EMBL" id="CP031165">
    <property type="protein sequence ID" value="AXV08046.1"/>
    <property type="molecule type" value="Genomic_DNA"/>
</dbReference>
<sequence>MLMHAGASAAFVVLLLALVGTFVLLSRHLCLGELASVGNVPVGWSARDLPLLPVRATAGELLRRLAPVEATTALVLADDGWRLVATEPVMQAALATDGEVDVVAMSARASAVAPDVPINKLPRPILAGEIWMVLGSEPPRAVTREDLFSPTTFDAVDHDIEIPGDVRTP</sequence>
<organism evidence="1 2">
    <name type="scientific">Euzebya pacifica</name>
    <dbReference type="NCBI Taxonomy" id="1608957"/>
    <lineage>
        <taxon>Bacteria</taxon>
        <taxon>Bacillati</taxon>
        <taxon>Actinomycetota</taxon>
        <taxon>Nitriliruptoria</taxon>
        <taxon>Euzebyales</taxon>
    </lineage>
</organism>
<dbReference type="AlphaFoldDB" id="A0A346Y0P9"/>
<dbReference type="OrthoDB" id="9844563at2"/>
<reference evidence="1 2" key="1">
    <citation type="submission" date="2018-09" db="EMBL/GenBank/DDBJ databases">
        <title>Complete genome sequence of Euzebya sp. DY32-46 isolated from seawater of Pacific Ocean.</title>
        <authorList>
            <person name="Xu L."/>
            <person name="Wu Y.-H."/>
            <person name="Xu X.-W."/>
        </authorList>
    </citation>
    <scope>NUCLEOTIDE SEQUENCE [LARGE SCALE GENOMIC DNA]</scope>
    <source>
        <strain evidence="1 2">DY32-46</strain>
    </source>
</reference>
<accession>A0A346Y0P9</accession>
<protein>
    <submittedName>
        <fullName evidence="1">Uncharacterized protein</fullName>
    </submittedName>
</protein>
<keyword evidence="2" id="KW-1185">Reference proteome</keyword>
<dbReference type="KEGG" id="euz:DVS28_a3371"/>
<evidence type="ECO:0000313" key="2">
    <source>
        <dbReference type="Proteomes" id="UP000264006"/>
    </source>
</evidence>
<name>A0A346Y0P9_9ACTN</name>